<dbReference type="RefSeq" id="WP_141658699.1">
    <property type="nucleotide sequence ID" value="NZ_JYIJ01000015.1"/>
</dbReference>
<proteinExistence type="predicted"/>
<accession>A0A132MPH4</accession>
<organism evidence="2 3">
    <name type="scientific">Carbonactinospora thermoautotrophica</name>
    <dbReference type="NCBI Taxonomy" id="1469144"/>
    <lineage>
        <taxon>Bacteria</taxon>
        <taxon>Bacillati</taxon>
        <taxon>Actinomycetota</taxon>
        <taxon>Actinomycetes</taxon>
        <taxon>Kitasatosporales</taxon>
        <taxon>Carbonactinosporaceae</taxon>
        <taxon>Carbonactinospora</taxon>
    </lineage>
</organism>
<keyword evidence="3" id="KW-1185">Reference proteome</keyword>
<evidence type="ECO:0008006" key="4">
    <source>
        <dbReference type="Google" id="ProtNLM"/>
    </source>
</evidence>
<dbReference type="AlphaFoldDB" id="A0A132MPH4"/>
<comment type="caution">
    <text evidence="2">The sequence shown here is derived from an EMBL/GenBank/DDBJ whole genome shotgun (WGS) entry which is preliminary data.</text>
</comment>
<sequence>MRTAGAGAARREAHGSPDVPVTGRPPAGGHLHPAAAAGRLRGNTLPKALVSCSYPLAQVREMIAAGHLRRTRRSGVAIPRAAGHWPMFSRPEDLARLLDRIAAAQWGHA</sequence>
<feature type="region of interest" description="Disordered" evidence="1">
    <location>
        <begin position="1"/>
        <end position="34"/>
    </location>
</feature>
<dbReference type="STRING" id="1469144.LI90_1405"/>
<protein>
    <recommendedName>
        <fullName evidence="4">Alpha/beta hydrolase</fullName>
    </recommendedName>
</protein>
<gene>
    <name evidence="2" type="ORF">LI90_1405</name>
</gene>
<evidence type="ECO:0000256" key="1">
    <source>
        <dbReference type="SAM" id="MobiDB-lite"/>
    </source>
</evidence>
<feature type="compositionally biased region" description="Low complexity" evidence="1">
    <location>
        <begin position="24"/>
        <end position="34"/>
    </location>
</feature>
<dbReference type="Proteomes" id="UP000070188">
    <property type="component" value="Unassembled WGS sequence"/>
</dbReference>
<evidence type="ECO:0000313" key="2">
    <source>
        <dbReference type="EMBL" id="KWW99766.1"/>
    </source>
</evidence>
<evidence type="ECO:0000313" key="3">
    <source>
        <dbReference type="Proteomes" id="UP000070188"/>
    </source>
</evidence>
<dbReference type="PATRIC" id="fig|1469144.10.peg.1544"/>
<name>A0A132MPH4_9ACTN</name>
<reference evidence="3" key="1">
    <citation type="submission" date="2015-04" db="EMBL/GenBank/DDBJ databases">
        <title>Physiological reanalysis, assessment of diazotrophy, and genome sequences of multiple isolates of Streptomyces thermoautotrophicus.</title>
        <authorList>
            <person name="MacKellar D.C."/>
            <person name="Lieber L."/>
            <person name="Norman J."/>
            <person name="Bolger A."/>
            <person name="Tobin C."/>
            <person name="Murray J.W."/>
            <person name="Chang R."/>
            <person name="Ford T."/>
            <person name="Nguyen P.Q."/>
            <person name="Woodward J."/>
            <person name="Permingeat H."/>
            <person name="Joshi N.S."/>
            <person name="Silver P.A."/>
            <person name="Usadel B."/>
            <person name="Rutherford A.W."/>
            <person name="Friesen M."/>
            <person name="Prell J."/>
        </authorList>
    </citation>
    <scope>NUCLEOTIDE SEQUENCE [LARGE SCALE GENOMIC DNA]</scope>
    <source>
        <strain evidence="3">H1</strain>
    </source>
</reference>
<dbReference type="OrthoDB" id="9773549at2"/>
<dbReference type="EMBL" id="LAXD01000001">
    <property type="protein sequence ID" value="KWW99766.1"/>
    <property type="molecule type" value="Genomic_DNA"/>
</dbReference>